<name>A0A8H4EN20_GIGMA</name>
<organism evidence="2 3">
    <name type="scientific">Gigaspora margarita</name>
    <dbReference type="NCBI Taxonomy" id="4874"/>
    <lineage>
        <taxon>Eukaryota</taxon>
        <taxon>Fungi</taxon>
        <taxon>Fungi incertae sedis</taxon>
        <taxon>Mucoromycota</taxon>
        <taxon>Glomeromycotina</taxon>
        <taxon>Glomeromycetes</taxon>
        <taxon>Diversisporales</taxon>
        <taxon>Gigasporaceae</taxon>
        <taxon>Gigaspora</taxon>
    </lineage>
</organism>
<evidence type="ECO:0000313" key="2">
    <source>
        <dbReference type="EMBL" id="KAF0520633.1"/>
    </source>
</evidence>
<evidence type="ECO:0000313" key="3">
    <source>
        <dbReference type="Proteomes" id="UP000439903"/>
    </source>
</evidence>
<keyword evidence="3" id="KW-1185">Reference proteome</keyword>
<feature type="compositionally biased region" description="Basic and acidic residues" evidence="1">
    <location>
        <begin position="201"/>
        <end position="216"/>
    </location>
</feature>
<dbReference type="Proteomes" id="UP000439903">
    <property type="component" value="Unassembled WGS sequence"/>
</dbReference>
<dbReference type="EMBL" id="WTPW01000348">
    <property type="protein sequence ID" value="KAF0520633.1"/>
    <property type="molecule type" value="Genomic_DNA"/>
</dbReference>
<evidence type="ECO:0000256" key="1">
    <source>
        <dbReference type="SAM" id="MobiDB-lite"/>
    </source>
</evidence>
<proteinExistence type="predicted"/>
<protein>
    <submittedName>
        <fullName evidence="2">Uncharacterized protein</fullName>
    </submittedName>
</protein>
<sequence>MENENTLETFEEQPLTGNSAEVEQDLAETMDVSIIGPILVDDQGTVDAPMVGQEFNNWDELDHFITLYAKSQNFVSIIRGSEYDNKVCRSRRYASKRWYVDEKQIEQESQTRLHPFIIGLNDSMNSETSIHTEQYFPDSSFHLPTIPFNETHSKVNYRKAYVTINGLSKKAIQAGLDAGSIAIQELEDFMNGFITKHAPKKKDEKNKRQHNDKNETTSDYSSSDEDFSAIENLVVHSKRGAPRKKRIKSSHELESKNSSSAKHSQTQKIRKPTQCQQCQNTGHNKAGCEAWHKRQGISYSY</sequence>
<feature type="compositionally biased region" description="Basic residues" evidence="1">
    <location>
        <begin position="236"/>
        <end position="248"/>
    </location>
</feature>
<feature type="region of interest" description="Disordered" evidence="1">
    <location>
        <begin position="197"/>
        <end position="286"/>
    </location>
</feature>
<dbReference type="AlphaFoldDB" id="A0A8H4EN20"/>
<dbReference type="OrthoDB" id="10516263at2759"/>
<reference evidence="2 3" key="1">
    <citation type="journal article" date="2019" name="Environ. Microbiol.">
        <title>At the nexus of three kingdoms: the genome of the mycorrhizal fungus Gigaspora margarita provides insights into plant, endobacterial and fungal interactions.</title>
        <authorList>
            <person name="Venice F."/>
            <person name="Ghignone S."/>
            <person name="Salvioli di Fossalunga A."/>
            <person name="Amselem J."/>
            <person name="Novero M."/>
            <person name="Xianan X."/>
            <person name="Sedzielewska Toro K."/>
            <person name="Morin E."/>
            <person name="Lipzen A."/>
            <person name="Grigoriev I.V."/>
            <person name="Henrissat B."/>
            <person name="Martin F.M."/>
            <person name="Bonfante P."/>
        </authorList>
    </citation>
    <scope>NUCLEOTIDE SEQUENCE [LARGE SCALE GENOMIC DNA]</scope>
    <source>
        <strain evidence="2 3">BEG34</strain>
    </source>
</reference>
<comment type="caution">
    <text evidence="2">The sequence shown here is derived from an EMBL/GenBank/DDBJ whole genome shotgun (WGS) entry which is preliminary data.</text>
</comment>
<gene>
    <name evidence="2" type="ORF">F8M41_016183</name>
</gene>
<accession>A0A8H4EN20</accession>
<feature type="compositionally biased region" description="Polar residues" evidence="1">
    <location>
        <begin position="261"/>
        <end position="283"/>
    </location>
</feature>